<dbReference type="InterPro" id="IPR036179">
    <property type="entry name" value="Ig-like_dom_sf"/>
</dbReference>
<dbReference type="PANTHER" id="PTHR45080:SF8">
    <property type="entry name" value="IG-LIKE DOMAIN-CONTAINING PROTEIN"/>
    <property type="match status" value="1"/>
</dbReference>
<evidence type="ECO:0000256" key="3">
    <source>
        <dbReference type="ARBA" id="ARBA00023319"/>
    </source>
</evidence>
<dbReference type="GO" id="GO:0005886">
    <property type="term" value="C:plasma membrane"/>
    <property type="evidence" value="ECO:0007669"/>
    <property type="project" value="TreeGrafter"/>
</dbReference>
<dbReference type="InterPro" id="IPR013098">
    <property type="entry name" value="Ig_I-set"/>
</dbReference>
<feature type="region of interest" description="Disordered" evidence="4">
    <location>
        <begin position="1"/>
        <end position="20"/>
    </location>
</feature>
<dbReference type="InterPro" id="IPR007110">
    <property type="entry name" value="Ig-like_dom"/>
</dbReference>
<dbReference type="VEuPathDB" id="VectorBase:AFAF018593"/>
<dbReference type="SMART" id="SM00409">
    <property type="entry name" value="IG"/>
    <property type="match status" value="1"/>
</dbReference>
<dbReference type="FunFam" id="2.60.40.10:FF:000032">
    <property type="entry name" value="palladin isoform X1"/>
    <property type="match status" value="1"/>
</dbReference>
<dbReference type="CDD" id="cd00096">
    <property type="entry name" value="Ig"/>
    <property type="match status" value="1"/>
</dbReference>
<organism evidence="6 7">
    <name type="scientific">Anopheles farauti</name>
    <dbReference type="NCBI Taxonomy" id="69004"/>
    <lineage>
        <taxon>Eukaryota</taxon>
        <taxon>Metazoa</taxon>
        <taxon>Ecdysozoa</taxon>
        <taxon>Arthropoda</taxon>
        <taxon>Hexapoda</taxon>
        <taxon>Insecta</taxon>
        <taxon>Pterygota</taxon>
        <taxon>Neoptera</taxon>
        <taxon>Endopterygota</taxon>
        <taxon>Diptera</taxon>
        <taxon>Nematocera</taxon>
        <taxon>Culicoidea</taxon>
        <taxon>Culicidae</taxon>
        <taxon>Anophelinae</taxon>
        <taxon>Anopheles</taxon>
    </lineage>
</organism>
<evidence type="ECO:0000256" key="4">
    <source>
        <dbReference type="SAM" id="MobiDB-lite"/>
    </source>
</evidence>
<evidence type="ECO:0000256" key="2">
    <source>
        <dbReference type="ARBA" id="ARBA00023157"/>
    </source>
</evidence>
<dbReference type="Proteomes" id="UP000075886">
    <property type="component" value="Unassembled WGS sequence"/>
</dbReference>
<evidence type="ECO:0000256" key="1">
    <source>
        <dbReference type="ARBA" id="ARBA00022729"/>
    </source>
</evidence>
<keyword evidence="7" id="KW-1185">Reference proteome</keyword>
<dbReference type="EnsemblMetazoa" id="AFAF018593-RA">
    <property type="protein sequence ID" value="AFAF018593-PA"/>
    <property type="gene ID" value="AFAF018593"/>
</dbReference>
<dbReference type="GO" id="GO:0007156">
    <property type="term" value="P:homophilic cell adhesion via plasma membrane adhesion molecules"/>
    <property type="evidence" value="ECO:0007669"/>
    <property type="project" value="TreeGrafter"/>
</dbReference>
<evidence type="ECO:0000313" key="6">
    <source>
        <dbReference type="EnsemblMetazoa" id="AFAF018593-PA"/>
    </source>
</evidence>
<keyword evidence="1" id="KW-0732">Signal</keyword>
<dbReference type="PANTHER" id="PTHR45080">
    <property type="entry name" value="CONTACTIN 5"/>
    <property type="match status" value="1"/>
</dbReference>
<dbReference type="InterPro" id="IPR050958">
    <property type="entry name" value="Cell_Adh-Cytoskel_Orgn"/>
</dbReference>
<keyword evidence="3" id="KW-0393">Immunoglobulin domain</keyword>
<evidence type="ECO:0000259" key="5">
    <source>
        <dbReference type="PROSITE" id="PS50835"/>
    </source>
</evidence>
<reference evidence="6" key="2">
    <citation type="submission" date="2020-05" db="UniProtKB">
        <authorList>
            <consortium name="EnsemblMetazoa"/>
        </authorList>
    </citation>
    <scope>IDENTIFICATION</scope>
    <source>
        <strain evidence="6">FAR1</strain>
    </source>
</reference>
<dbReference type="InterPro" id="IPR003598">
    <property type="entry name" value="Ig_sub2"/>
</dbReference>
<evidence type="ECO:0000313" key="7">
    <source>
        <dbReference type="Proteomes" id="UP000075886"/>
    </source>
</evidence>
<accession>A0A182QX24</accession>
<keyword evidence="2" id="KW-1015">Disulfide bond</keyword>
<dbReference type="PROSITE" id="PS50835">
    <property type="entry name" value="IG_LIKE"/>
    <property type="match status" value="1"/>
</dbReference>
<feature type="domain" description="Ig-like" evidence="5">
    <location>
        <begin position="30"/>
        <end position="121"/>
    </location>
</feature>
<dbReference type="Pfam" id="PF07679">
    <property type="entry name" value="I-set"/>
    <property type="match status" value="1"/>
</dbReference>
<dbReference type="EMBL" id="AXCN02000428">
    <property type="status" value="NOT_ANNOTATED_CDS"/>
    <property type="molecule type" value="Genomic_DNA"/>
</dbReference>
<dbReference type="AlphaFoldDB" id="A0A182QX24"/>
<sequence length="160" mass="18018">MEERRPKTTAPEKGAIPEKGNSWARCRTRPAIHFITPNITSGAGENVRLVCRVSGQPPPKVVWFKDKRQINRNATKYTQRHLKKRSELNILNASTADSGEYECRAKNRYNNSSVSNSTHVKITLPKAAVYSRPCPGSHRYDFCHNGGTCFEIDSIEELAC</sequence>
<dbReference type="STRING" id="69004.A0A182QX24"/>
<dbReference type="Gene3D" id="2.60.40.10">
    <property type="entry name" value="Immunoglobulins"/>
    <property type="match status" value="1"/>
</dbReference>
<reference evidence="7" key="1">
    <citation type="submission" date="2014-01" db="EMBL/GenBank/DDBJ databases">
        <title>The Genome Sequence of Anopheles farauti FAR1 (V2).</title>
        <authorList>
            <consortium name="The Broad Institute Genomics Platform"/>
            <person name="Neafsey D.E."/>
            <person name="Besansky N."/>
            <person name="Howell P."/>
            <person name="Walton C."/>
            <person name="Young S.K."/>
            <person name="Zeng Q."/>
            <person name="Gargeya S."/>
            <person name="Fitzgerald M."/>
            <person name="Haas B."/>
            <person name="Abouelleil A."/>
            <person name="Allen A.W."/>
            <person name="Alvarado L."/>
            <person name="Arachchi H.M."/>
            <person name="Berlin A.M."/>
            <person name="Chapman S.B."/>
            <person name="Gainer-Dewar J."/>
            <person name="Goldberg J."/>
            <person name="Griggs A."/>
            <person name="Gujja S."/>
            <person name="Hansen M."/>
            <person name="Howarth C."/>
            <person name="Imamovic A."/>
            <person name="Ireland A."/>
            <person name="Larimer J."/>
            <person name="McCowan C."/>
            <person name="Murphy C."/>
            <person name="Pearson M."/>
            <person name="Poon T.W."/>
            <person name="Priest M."/>
            <person name="Roberts A."/>
            <person name="Saif S."/>
            <person name="Shea T."/>
            <person name="Sisk P."/>
            <person name="Sykes S."/>
            <person name="Wortman J."/>
            <person name="Nusbaum C."/>
            <person name="Birren B."/>
        </authorList>
    </citation>
    <scope>NUCLEOTIDE SEQUENCE [LARGE SCALE GENOMIC DNA]</scope>
    <source>
        <strain evidence="7">FAR1</strain>
    </source>
</reference>
<protein>
    <recommendedName>
        <fullName evidence="5">Ig-like domain-containing protein</fullName>
    </recommendedName>
</protein>
<dbReference type="SMART" id="SM00408">
    <property type="entry name" value="IGc2"/>
    <property type="match status" value="1"/>
</dbReference>
<dbReference type="SUPFAM" id="SSF48726">
    <property type="entry name" value="Immunoglobulin"/>
    <property type="match status" value="1"/>
</dbReference>
<dbReference type="InterPro" id="IPR013783">
    <property type="entry name" value="Ig-like_fold"/>
</dbReference>
<proteinExistence type="predicted"/>
<dbReference type="InterPro" id="IPR003599">
    <property type="entry name" value="Ig_sub"/>
</dbReference>
<name>A0A182QX24_9DIPT</name>